<gene>
    <name evidence="6" type="ORF">RJ639_017972</name>
</gene>
<dbReference type="AlphaFoldDB" id="A0AA88VC01"/>
<evidence type="ECO:0000313" key="7">
    <source>
        <dbReference type="Proteomes" id="UP001188597"/>
    </source>
</evidence>
<accession>A0AA88VC01</accession>
<dbReference type="Gene3D" id="2.60.40.790">
    <property type="match status" value="1"/>
</dbReference>
<comment type="similarity">
    <text evidence="2 3">Belongs to the small heat shock protein (HSP20) family.</text>
</comment>
<evidence type="ECO:0000256" key="1">
    <source>
        <dbReference type="ARBA" id="ARBA00023016"/>
    </source>
</evidence>
<keyword evidence="7" id="KW-1185">Reference proteome</keyword>
<evidence type="ECO:0000313" key="6">
    <source>
        <dbReference type="EMBL" id="KAK3004928.1"/>
    </source>
</evidence>
<organism evidence="6 7">
    <name type="scientific">Escallonia herrerae</name>
    <dbReference type="NCBI Taxonomy" id="1293975"/>
    <lineage>
        <taxon>Eukaryota</taxon>
        <taxon>Viridiplantae</taxon>
        <taxon>Streptophyta</taxon>
        <taxon>Embryophyta</taxon>
        <taxon>Tracheophyta</taxon>
        <taxon>Spermatophyta</taxon>
        <taxon>Magnoliopsida</taxon>
        <taxon>eudicotyledons</taxon>
        <taxon>Gunneridae</taxon>
        <taxon>Pentapetalae</taxon>
        <taxon>asterids</taxon>
        <taxon>campanulids</taxon>
        <taxon>Escalloniales</taxon>
        <taxon>Escalloniaceae</taxon>
        <taxon>Escallonia</taxon>
    </lineage>
</organism>
<dbReference type="Pfam" id="PF00011">
    <property type="entry name" value="HSP20"/>
    <property type="match status" value="1"/>
</dbReference>
<feature type="region of interest" description="Disordered" evidence="4">
    <location>
        <begin position="41"/>
        <end position="63"/>
    </location>
</feature>
<name>A0AA88VC01_9ASTE</name>
<dbReference type="InterPro" id="IPR044587">
    <property type="entry name" value="HSP21-like"/>
</dbReference>
<protein>
    <recommendedName>
        <fullName evidence="5">SHSP domain-containing protein</fullName>
    </recommendedName>
</protein>
<evidence type="ECO:0000256" key="3">
    <source>
        <dbReference type="RuleBase" id="RU003616"/>
    </source>
</evidence>
<dbReference type="Proteomes" id="UP001188597">
    <property type="component" value="Unassembled WGS sequence"/>
</dbReference>
<comment type="caution">
    <text evidence="6">The sequence shown here is derived from an EMBL/GenBank/DDBJ whole genome shotgun (WGS) entry which is preliminary data.</text>
</comment>
<sequence>MALARLVMQNLGQRAALPSSSTSRSLVGKDVQKVRWLSTSAAAGEASDGKQVAASDEDQGGKISKLFPKKQRKGGLWRLNNREPAPALWEFFPSGLGNALMQATENVNKLFKHFGPSRLMGRLKEKDECYKLRYHMPGLGKEDVKIRVEDGVLTVKGEIKEEDEEGSDEELYYYGAYNTSVVLPPDAKADEIKAEMKDGVLLITIPRTEKQERDVKEVQVQ</sequence>
<dbReference type="EMBL" id="JAVXUP010002190">
    <property type="protein sequence ID" value="KAK3004928.1"/>
    <property type="molecule type" value="Genomic_DNA"/>
</dbReference>
<dbReference type="CDD" id="cd06464">
    <property type="entry name" value="ACD_sHsps-like"/>
    <property type="match status" value="1"/>
</dbReference>
<reference evidence="6" key="1">
    <citation type="submission" date="2022-12" db="EMBL/GenBank/DDBJ databases">
        <title>Draft genome assemblies for two species of Escallonia (Escalloniales).</title>
        <authorList>
            <person name="Chanderbali A."/>
            <person name="Dervinis C."/>
            <person name="Anghel I."/>
            <person name="Soltis D."/>
            <person name="Soltis P."/>
            <person name="Zapata F."/>
        </authorList>
    </citation>
    <scope>NUCLEOTIDE SEQUENCE</scope>
    <source>
        <strain evidence="6">UCBG64.0493</strain>
        <tissue evidence="6">Leaf</tissue>
    </source>
</reference>
<proteinExistence type="inferred from homology"/>
<dbReference type="PANTHER" id="PTHR46733:SF3">
    <property type="entry name" value="26.5 KDA HEAT SHOCK PROTEIN, MITOCHONDRIAL"/>
    <property type="match status" value="1"/>
</dbReference>
<feature type="domain" description="SHSP" evidence="5">
    <location>
        <begin position="109"/>
        <end position="221"/>
    </location>
</feature>
<dbReference type="SUPFAM" id="SSF49764">
    <property type="entry name" value="HSP20-like chaperones"/>
    <property type="match status" value="1"/>
</dbReference>
<evidence type="ECO:0000259" key="5">
    <source>
        <dbReference type="PROSITE" id="PS01031"/>
    </source>
</evidence>
<evidence type="ECO:0000256" key="2">
    <source>
        <dbReference type="PROSITE-ProRule" id="PRU00285"/>
    </source>
</evidence>
<dbReference type="PROSITE" id="PS01031">
    <property type="entry name" value="SHSP"/>
    <property type="match status" value="1"/>
</dbReference>
<dbReference type="GO" id="GO:0009408">
    <property type="term" value="P:response to heat"/>
    <property type="evidence" value="ECO:0007669"/>
    <property type="project" value="InterPro"/>
</dbReference>
<evidence type="ECO:0000256" key="4">
    <source>
        <dbReference type="SAM" id="MobiDB-lite"/>
    </source>
</evidence>
<dbReference type="InterPro" id="IPR008978">
    <property type="entry name" value="HSP20-like_chaperone"/>
</dbReference>
<keyword evidence="1" id="KW-0346">Stress response</keyword>
<dbReference type="PANTHER" id="PTHR46733">
    <property type="entry name" value="26.5 KDA HEAT SHOCK PROTEIN, MITOCHONDRIAL"/>
    <property type="match status" value="1"/>
</dbReference>
<dbReference type="InterPro" id="IPR002068">
    <property type="entry name" value="A-crystallin/Hsp20_dom"/>
</dbReference>